<dbReference type="InterPro" id="IPR000316">
    <property type="entry name" value="Metallthion_15"/>
</dbReference>
<dbReference type="PANTHER" id="PTHR48198">
    <property type="entry name" value="EC PROTEIN HOMOLOG"/>
    <property type="match status" value="1"/>
</dbReference>
<evidence type="ECO:0000256" key="1">
    <source>
        <dbReference type="ARBA" id="ARBA00005802"/>
    </source>
</evidence>
<dbReference type="GO" id="GO:0008270">
    <property type="term" value="F:zinc ion binding"/>
    <property type="evidence" value="ECO:0007669"/>
    <property type="project" value="InterPro"/>
</dbReference>
<dbReference type="Proteomes" id="UP001054889">
    <property type="component" value="Unassembled WGS sequence"/>
</dbReference>
<proteinExistence type="inferred from homology"/>
<keyword evidence="2" id="KW-0479">Metal-binding</keyword>
<dbReference type="EMBL" id="BQKI01000003">
    <property type="protein sequence ID" value="GJM91348.1"/>
    <property type="molecule type" value="Genomic_DNA"/>
</dbReference>
<gene>
    <name evidence="4" type="primary">ga07711</name>
    <name evidence="4" type="ORF">PR202_ga07711</name>
</gene>
<evidence type="ECO:0000256" key="3">
    <source>
        <dbReference type="ARBA" id="ARBA00022851"/>
    </source>
</evidence>
<evidence type="ECO:0000313" key="4">
    <source>
        <dbReference type="EMBL" id="GJM91348.1"/>
    </source>
</evidence>
<name>A0AAV5BY86_ELECO</name>
<sequence length="111" mass="11447">MGCDDKCGCAVPCPGGADCRHATRPAPRLMNSYLIACPVFISVFLDPCRCTSRTAAGGQREHTTCQCGEHCECTPCTCGRAMMPSGREGRRANCSCGAACGCASCAATTTA</sequence>
<evidence type="ECO:0008006" key="6">
    <source>
        <dbReference type="Google" id="ProtNLM"/>
    </source>
</evidence>
<organism evidence="4 5">
    <name type="scientific">Eleusine coracana subsp. coracana</name>
    <dbReference type="NCBI Taxonomy" id="191504"/>
    <lineage>
        <taxon>Eukaryota</taxon>
        <taxon>Viridiplantae</taxon>
        <taxon>Streptophyta</taxon>
        <taxon>Embryophyta</taxon>
        <taxon>Tracheophyta</taxon>
        <taxon>Spermatophyta</taxon>
        <taxon>Magnoliopsida</taxon>
        <taxon>Liliopsida</taxon>
        <taxon>Poales</taxon>
        <taxon>Poaceae</taxon>
        <taxon>PACMAD clade</taxon>
        <taxon>Chloridoideae</taxon>
        <taxon>Cynodonteae</taxon>
        <taxon>Eleusininae</taxon>
        <taxon>Eleusine</taxon>
    </lineage>
</organism>
<accession>A0AAV5BY86</accession>
<dbReference type="Pfam" id="PF02068">
    <property type="entry name" value="Metallothio_PEC"/>
    <property type="match status" value="1"/>
</dbReference>
<comment type="similarity">
    <text evidence="1">Belongs to the metallothionein superfamily. Type 15 family.</text>
</comment>
<protein>
    <recommendedName>
        <fullName evidence="6">Metallothionein-like protein</fullName>
    </recommendedName>
</protein>
<dbReference type="PRINTS" id="PR00877">
    <property type="entry name" value="MTPLANTPEC"/>
</dbReference>
<evidence type="ECO:0000256" key="2">
    <source>
        <dbReference type="ARBA" id="ARBA00022723"/>
    </source>
</evidence>
<reference evidence="4" key="2">
    <citation type="submission" date="2021-12" db="EMBL/GenBank/DDBJ databases">
        <title>Resequencing data analysis of finger millet.</title>
        <authorList>
            <person name="Hatakeyama M."/>
            <person name="Aluri S."/>
            <person name="Balachadran M.T."/>
            <person name="Sivarajan S.R."/>
            <person name="Poveda L."/>
            <person name="Shimizu-Inatsugi R."/>
            <person name="Schlapbach R."/>
            <person name="Sreeman S.M."/>
            <person name="Shimizu K.K."/>
        </authorList>
    </citation>
    <scope>NUCLEOTIDE SEQUENCE</scope>
</reference>
<reference evidence="4" key="1">
    <citation type="journal article" date="2018" name="DNA Res.">
        <title>Multiple hybrid de novo genome assembly of finger millet, an orphan allotetraploid crop.</title>
        <authorList>
            <person name="Hatakeyama M."/>
            <person name="Aluri S."/>
            <person name="Balachadran M.T."/>
            <person name="Sivarajan S.R."/>
            <person name="Patrignani A."/>
            <person name="Gruter S."/>
            <person name="Poveda L."/>
            <person name="Shimizu-Inatsugi R."/>
            <person name="Baeten J."/>
            <person name="Francoijs K.J."/>
            <person name="Nataraja K.N."/>
            <person name="Reddy Y.A.N."/>
            <person name="Phadnis S."/>
            <person name="Ravikumar R.L."/>
            <person name="Schlapbach R."/>
            <person name="Sreeman S.M."/>
            <person name="Shimizu K.K."/>
        </authorList>
    </citation>
    <scope>NUCLEOTIDE SEQUENCE</scope>
</reference>
<evidence type="ECO:0000313" key="5">
    <source>
        <dbReference type="Proteomes" id="UP001054889"/>
    </source>
</evidence>
<dbReference type="PANTHER" id="PTHR48198:SF1">
    <property type="entry name" value="METALLOTHIONEIN-LIKE PROTEIN 4A-RELATED"/>
    <property type="match status" value="1"/>
</dbReference>
<keyword evidence="5" id="KW-1185">Reference proteome</keyword>
<comment type="caution">
    <text evidence="4">The sequence shown here is derived from an EMBL/GenBank/DDBJ whole genome shotgun (WGS) entry which is preliminary data.</text>
</comment>
<dbReference type="AlphaFoldDB" id="A0AAV5BY86"/>
<keyword evidence="3" id="KW-0480">Metal-thiolate cluster</keyword>